<dbReference type="EMBL" id="JACTNZ010000008">
    <property type="protein sequence ID" value="KAG5536395.1"/>
    <property type="molecule type" value="Genomic_DNA"/>
</dbReference>
<feature type="region of interest" description="Disordered" evidence="1">
    <location>
        <begin position="19"/>
        <end position="46"/>
    </location>
</feature>
<protein>
    <submittedName>
        <fullName evidence="2">Uncharacterized protein</fullName>
    </submittedName>
</protein>
<dbReference type="AlphaFoldDB" id="A0AAV6J7V6"/>
<reference evidence="2" key="1">
    <citation type="submission" date="2020-08" db="EMBL/GenBank/DDBJ databases">
        <title>Plant Genome Project.</title>
        <authorList>
            <person name="Zhang R.-G."/>
        </authorList>
    </citation>
    <scope>NUCLEOTIDE SEQUENCE</scope>
    <source>
        <strain evidence="2">WSP0</strain>
        <tissue evidence="2">Leaf</tissue>
    </source>
</reference>
<evidence type="ECO:0000256" key="1">
    <source>
        <dbReference type="SAM" id="MobiDB-lite"/>
    </source>
</evidence>
<keyword evidence="3" id="KW-1185">Reference proteome</keyword>
<comment type="caution">
    <text evidence="2">The sequence shown here is derived from an EMBL/GenBank/DDBJ whole genome shotgun (WGS) entry which is preliminary data.</text>
</comment>
<name>A0AAV6J7V6_9ERIC</name>
<organism evidence="2 3">
    <name type="scientific">Rhododendron griersonianum</name>
    <dbReference type="NCBI Taxonomy" id="479676"/>
    <lineage>
        <taxon>Eukaryota</taxon>
        <taxon>Viridiplantae</taxon>
        <taxon>Streptophyta</taxon>
        <taxon>Embryophyta</taxon>
        <taxon>Tracheophyta</taxon>
        <taxon>Spermatophyta</taxon>
        <taxon>Magnoliopsida</taxon>
        <taxon>eudicotyledons</taxon>
        <taxon>Gunneridae</taxon>
        <taxon>Pentapetalae</taxon>
        <taxon>asterids</taxon>
        <taxon>Ericales</taxon>
        <taxon>Ericaceae</taxon>
        <taxon>Ericoideae</taxon>
        <taxon>Rhodoreae</taxon>
        <taxon>Rhododendron</taxon>
    </lineage>
</organism>
<dbReference type="Proteomes" id="UP000823749">
    <property type="component" value="Chromosome 8"/>
</dbReference>
<evidence type="ECO:0000313" key="3">
    <source>
        <dbReference type="Proteomes" id="UP000823749"/>
    </source>
</evidence>
<gene>
    <name evidence="2" type="ORF">RHGRI_023984</name>
</gene>
<evidence type="ECO:0000313" key="2">
    <source>
        <dbReference type="EMBL" id="KAG5536395.1"/>
    </source>
</evidence>
<accession>A0AAV6J7V6</accession>
<proteinExistence type="predicted"/>
<sequence length="96" mass="10167">MGIHATHLNTRSHRLATGSVFSATAAPSPPLCKAMGSPTSDSIRPEVGSQLGFLNPVTGGRGFSKCVLTGSLSYRQSQFTEKTQSFTFMGPFTAKE</sequence>